<feature type="transmembrane region" description="Helical" evidence="1">
    <location>
        <begin position="20"/>
        <end position="43"/>
    </location>
</feature>
<keyword evidence="1" id="KW-0472">Membrane</keyword>
<keyword evidence="3" id="KW-1185">Reference proteome</keyword>
<protein>
    <submittedName>
        <fullName evidence="2">Uncharacterized protein</fullName>
    </submittedName>
</protein>
<organism evidence="2 3">
    <name type="scientific">Microcystis panniformis FACHB-1757</name>
    <dbReference type="NCBI Taxonomy" id="1638788"/>
    <lineage>
        <taxon>Bacteria</taxon>
        <taxon>Bacillati</taxon>
        <taxon>Cyanobacteriota</taxon>
        <taxon>Cyanophyceae</taxon>
        <taxon>Oscillatoriophycideae</taxon>
        <taxon>Chroococcales</taxon>
        <taxon>Microcystaceae</taxon>
        <taxon>Microcystis</taxon>
    </lineage>
</organism>
<name>A0A0K1S8N1_9CHRO</name>
<proteinExistence type="predicted"/>
<keyword evidence="1" id="KW-1133">Transmembrane helix</keyword>
<evidence type="ECO:0000313" key="3">
    <source>
        <dbReference type="Proteomes" id="UP000068167"/>
    </source>
</evidence>
<dbReference type="Proteomes" id="UP000068167">
    <property type="component" value="Chromosome"/>
</dbReference>
<reference evidence="2 3" key="1">
    <citation type="journal article" date="2016" name="Stand. Genomic Sci.">
        <title>Complete genome sequence and genomic characterization of Microcystis panniformis FACHB 1757 by third-generation sequencing.</title>
        <authorList>
            <person name="Zhang J.Y."/>
            <person name="Guan R."/>
            <person name="Zhang H.J."/>
            <person name="Li H."/>
            <person name="Xiao P."/>
            <person name="Yu G.L."/>
            <person name="Du L."/>
            <person name="Cao D.M."/>
            <person name="Zhu B.C."/>
            <person name="Li R.H."/>
            <person name="Lu Z.H."/>
        </authorList>
    </citation>
    <scope>NUCLEOTIDE SEQUENCE [LARGE SCALE GENOMIC DNA]</scope>
    <source>
        <strain evidence="2 3">FACHB-1757</strain>
    </source>
</reference>
<gene>
    <name evidence="2" type="ORF">VL20_5564</name>
</gene>
<evidence type="ECO:0000313" key="2">
    <source>
        <dbReference type="EMBL" id="AKV70388.1"/>
    </source>
</evidence>
<dbReference type="KEGG" id="mpk:VL20_5564"/>
<dbReference type="RefSeq" id="WP_167341564.1">
    <property type="nucleotide sequence ID" value="NZ_CP011339.1"/>
</dbReference>
<dbReference type="EMBL" id="CP011339">
    <property type="protein sequence ID" value="AKV70388.1"/>
    <property type="molecule type" value="Genomic_DNA"/>
</dbReference>
<keyword evidence="1" id="KW-0812">Transmembrane</keyword>
<accession>A0A0K1S8N1</accession>
<evidence type="ECO:0000256" key="1">
    <source>
        <dbReference type="SAM" id="Phobius"/>
    </source>
</evidence>
<dbReference type="AlphaFoldDB" id="A0A0K1S8N1"/>
<sequence length="46" mass="5291">MNDLDTENQRQSDEDRQRDAAVYLHLLNNLLGADYYGLGIVLLKLL</sequence>